<evidence type="ECO:0000313" key="2">
    <source>
        <dbReference type="EMBL" id="CAA9359318.1"/>
    </source>
</evidence>
<feature type="non-terminal residue" evidence="2">
    <location>
        <position position="1"/>
    </location>
</feature>
<gene>
    <name evidence="2" type="ORF">AVDCRST_MAG68-4297</name>
</gene>
<organism evidence="2">
    <name type="scientific">uncultured Gemmatimonadota bacterium</name>
    <dbReference type="NCBI Taxonomy" id="203437"/>
    <lineage>
        <taxon>Bacteria</taxon>
        <taxon>Pseudomonadati</taxon>
        <taxon>Gemmatimonadota</taxon>
        <taxon>environmental samples</taxon>
    </lineage>
</organism>
<accession>A0A6J4MGZ7</accession>
<evidence type="ECO:0000256" key="1">
    <source>
        <dbReference type="SAM" id="MobiDB-lite"/>
    </source>
</evidence>
<feature type="region of interest" description="Disordered" evidence="1">
    <location>
        <begin position="23"/>
        <end position="132"/>
    </location>
</feature>
<feature type="compositionally biased region" description="Basic residues" evidence="1">
    <location>
        <begin position="108"/>
        <end position="132"/>
    </location>
</feature>
<feature type="non-terminal residue" evidence="2">
    <location>
        <position position="132"/>
    </location>
</feature>
<dbReference type="AlphaFoldDB" id="A0A6J4MGZ7"/>
<feature type="compositionally biased region" description="Low complexity" evidence="1">
    <location>
        <begin position="28"/>
        <end position="38"/>
    </location>
</feature>
<reference evidence="2" key="1">
    <citation type="submission" date="2020-02" db="EMBL/GenBank/DDBJ databases">
        <authorList>
            <person name="Meier V. D."/>
        </authorList>
    </citation>
    <scope>NUCLEOTIDE SEQUENCE</scope>
    <source>
        <strain evidence="2">AVDCRST_MAG68</strain>
    </source>
</reference>
<protein>
    <submittedName>
        <fullName evidence="2">Uncharacterized protein</fullName>
    </submittedName>
</protein>
<sequence>DRNRSACPAPVRWGRPCLAVRRARPRLPGRALGAQRSAGRARHRGRGEQVPSRAPLHRGRGTPAAHVPEPAARPPRHGDAPRRGVRAGRGGAHRLLGREPPMPTLQTLRRHHAGALRARAPRVRRGRGRHGL</sequence>
<name>A0A6J4MGZ7_9BACT</name>
<dbReference type="EMBL" id="CADCTW010000196">
    <property type="protein sequence ID" value="CAA9359318.1"/>
    <property type="molecule type" value="Genomic_DNA"/>
</dbReference>
<proteinExistence type="predicted"/>